<evidence type="ECO:0000259" key="1">
    <source>
        <dbReference type="Pfam" id="PF00144"/>
    </source>
</evidence>
<dbReference type="InterPro" id="IPR001466">
    <property type="entry name" value="Beta-lactam-related"/>
</dbReference>
<evidence type="ECO:0000313" key="2">
    <source>
        <dbReference type="EMBL" id="RVX40011.1"/>
    </source>
</evidence>
<protein>
    <submittedName>
        <fullName evidence="2">CubicO group peptidase (Beta-lactamase class C family)</fullName>
    </submittedName>
</protein>
<dbReference type="InterPro" id="IPR052907">
    <property type="entry name" value="Beta-lactamase/esterase"/>
</dbReference>
<name>A0A438M2Y7_9ACTN</name>
<dbReference type="AlphaFoldDB" id="A0A438M2Y7"/>
<feature type="domain" description="Beta-lactamase-related" evidence="1">
    <location>
        <begin position="19"/>
        <end position="371"/>
    </location>
</feature>
<reference evidence="2 3" key="1">
    <citation type="submission" date="2019-01" db="EMBL/GenBank/DDBJ databases">
        <title>Sequencing the genomes of 1000 actinobacteria strains.</title>
        <authorList>
            <person name="Klenk H.-P."/>
        </authorList>
    </citation>
    <scope>NUCLEOTIDE SEQUENCE [LARGE SCALE GENOMIC DNA]</scope>
    <source>
        <strain evidence="2 3">DSM 43925</strain>
    </source>
</reference>
<keyword evidence="3" id="KW-1185">Reference proteome</keyword>
<dbReference type="PANTHER" id="PTHR43319">
    <property type="entry name" value="BETA-LACTAMASE-RELATED"/>
    <property type="match status" value="1"/>
</dbReference>
<gene>
    <name evidence="2" type="ORF">EDD27_2398</name>
</gene>
<dbReference type="InterPro" id="IPR012338">
    <property type="entry name" value="Beta-lactam/transpept-like"/>
</dbReference>
<accession>A0A438M2Y7</accession>
<dbReference type="RefSeq" id="WP_127932449.1">
    <property type="nucleotide sequence ID" value="NZ_SAUN01000001.1"/>
</dbReference>
<dbReference type="Gene3D" id="3.40.710.10">
    <property type="entry name" value="DD-peptidase/beta-lactamase superfamily"/>
    <property type="match status" value="1"/>
</dbReference>
<proteinExistence type="predicted"/>
<organism evidence="2 3">
    <name type="scientific">Nonomuraea polychroma</name>
    <dbReference type="NCBI Taxonomy" id="46176"/>
    <lineage>
        <taxon>Bacteria</taxon>
        <taxon>Bacillati</taxon>
        <taxon>Actinomycetota</taxon>
        <taxon>Actinomycetes</taxon>
        <taxon>Streptosporangiales</taxon>
        <taxon>Streptosporangiaceae</taxon>
        <taxon>Nonomuraea</taxon>
    </lineage>
</organism>
<dbReference type="SUPFAM" id="SSF56601">
    <property type="entry name" value="beta-lactamase/transpeptidase-like"/>
    <property type="match status" value="1"/>
</dbReference>
<dbReference type="EMBL" id="SAUN01000001">
    <property type="protein sequence ID" value="RVX40011.1"/>
    <property type="molecule type" value="Genomic_DNA"/>
</dbReference>
<dbReference type="PANTHER" id="PTHR43319:SF3">
    <property type="entry name" value="BETA-LACTAMASE-RELATED DOMAIN-CONTAINING PROTEIN"/>
    <property type="match status" value="1"/>
</dbReference>
<sequence length="392" mass="41816">MRDIRGTCEPRFRAVRDAFQRNFDEGRELGAALAVYQHGRAVVDLWGGLANTRDEGVAWQQDTIAFLASATKGLVASAAMLLVDRGLLDLDTPVADYWPQFAAEGKAAIPLRWVLGHRSGVVTVDPPLTLTDLDQGTPLADALAAARPAWPPGQAHGYHCLTMGWLLDEIIRRVTGLSAGQFFAKEIAAPLALDLHIGLPHGKEPQLAELVPPTGEQLLQGRGAPEFDGLNQAICDPASLFRRSTFGNIVLTADLVTSVLLQADIPSCGGAGSAAGLARLYAALIGEVDGIRLLRPETTDRARAIEADGMDLVLQCHTSYGRGFMLPGGPMWPGSCSPTAFGHAGVTGAFAFADPDNGLGFAYVPNRMSELIDGGHDRVRRLMEATYRCALT</sequence>
<dbReference type="Pfam" id="PF00144">
    <property type="entry name" value="Beta-lactamase"/>
    <property type="match status" value="1"/>
</dbReference>
<dbReference type="OrthoDB" id="9809635at2"/>
<comment type="caution">
    <text evidence="2">The sequence shown here is derived from an EMBL/GenBank/DDBJ whole genome shotgun (WGS) entry which is preliminary data.</text>
</comment>
<evidence type="ECO:0000313" key="3">
    <source>
        <dbReference type="Proteomes" id="UP000284824"/>
    </source>
</evidence>
<dbReference type="Proteomes" id="UP000284824">
    <property type="component" value="Unassembled WGS sequence"/>
</dbReference>